<sequence length="323" mass="36786">MNETQSYICETIERLDTFLTSILGQSRSQIAQLIKKELVQVDGKVVSRSGVKLKKNQVVLVKFPPAEIKPALDIDFDVEILYEDDDILVINKPTGLTVHPAPSVKEATLVDWLKHKGMRLSSLSGEERHGIVHRLDKGTSGAMVIAKNNSTHEFLSDQLQDKSMGRYYLAVINPPLKDELTEVIFPIARSSHNRLKMAPLEHGKYAKSAFKVLAYSNDEANQLIACKLYTGRTHQIRVHLESLNRHIVGDHIYAQSPKQEKSERILLHAYIIYFIHPKSKERVSFVASLDKGMQEYIDKKFDMEKIDEIMDLNNIMHGFHTNN</sequence>
<dbReference type="GO" id="GO:0120159">
    <property type="term" value="F:rRNA pseudouridine synthase activity"/>
    <property type="evidence" value="ECO:0007669"/>
    <property type="project" value="UniProtKB-ARBA"/>
</dbReference>
<evidence type="ECO:0000256" key="2">
    <source>
        <dbReference type="ARBA" id="ARBA00010876"/>
    </source>
</evidence>
<comment type="catalytic activity">
    <reaction evidence="1 6">
        <text>a uridine in RNA = a pseudouridine in RNA</text>
        <dbReference type="Rhea" id="RHEA:48348"/>
        <dbReference type="Rhea" id="RHEA-COMP:12068"/>
        <dbReference type="Rhea" id="RHEA-COMP:12069"/>
        <dbReference type="ChEBI" id="CHEBI:65314"/>
        <dbReference type="ChEBI" id="CHEBI:65315"/>
    </reaction>
</comment>
<evidence type="ECO:0000256" key="5">
    <source>
        <dbReference type="PROSITE-ProRule" id="PRU00182"/>
    </source>
</evidence>
<gene>
    <name evidence="8" type="ordered locus">Suden_0783</name>
</gene>
<dbReference type="SUPFAM" id="SSF55120">
    <property type="entry name" value="Pseudouridine synthase"/>
    <property type="match status" value="1"/>
</dbReference>
<dbReference type="eggNOG" id="COG0564">
    <property type="taxonomic scope" value="Bacteria"/>
</dbReference>
<dbReference type="SUPFAM" id="SSF55174">
    <property type="entry name" value="Alpha-L RNA-binding motif"/>
    <property type="match status" value="1"/>
</dbReference>
<dbReference type="Proteomes" id="UP000002714">
    <property type="component" value="Chromosome"/>
</dbReference>
<feature type="domain" description="RNA-binding S4" evidence="7">
    <location>
        <begin position="13"/>
        <end position="73"/>
    </location>
</feature>
<dbReference type="PROSITE" id="PS01129">
    <property type="entry name" value="PSI_RLU"/>
    <property type="match status" value="1"/>
</dbReference>
<dbReference type="CDD" id="cd00165">
    <property type="entry name" value="S4"/>
    <property type="match status" value="1"/>
</dbReference>
<evidence type="ECO:0000256" key="3">
    <source>
        <dbReference type="ARBA" id="ARBA00023235"/>
    </source>
</evidence>
<dbReference type="PANTHER" id="PTHR21600:SF44">
    <property type="entry name" value="RIBOSOMAL LARGE SUBUNIT PSEUDOURIDINE SYNTHASE D"/>
    <property type="match status" value="1"/>
</dbReference>
<dbReference type="NCBIfam" id="TIGR00005">
    <property type="entry name" value="rluA_subfam"/>
    <property type="match status" value="1"/>
</dbReference>
<keyword evidence="5" id="KW-0694">RNA-binding</keyword>
<dbReference type="Pfam" id="PF01479">
    <property type="entry name" value="S4"/>
    <property type="match status" value="1"/>
</dbReference>
<name>Q30SG9_SULDN</name>
<dbReference type="EMBL" id="CP000153">
    <property type="protein sequence ID" value="ABB44062.1"/>
    <property type="molecule type" value="Genomic_DNA"/>
</dbReference>
<dbReference type="CDD" id="cd02869">
    <property type="entry name" value="PseudoU_synth_RluA_like"/>
    <property type="match status" value="1"/>
</dbReference>
<dbReference type="EC" id="5.4.99.-" evidence="6"/>
<dbReference type="InterPro" id="IPR002942">
    <property type="entry name" value="S4_RNA-bd"/>
</dbReference>
<evidence type="ECO:0000256" key="4">
    <source>
        <dbReference type="PIRSR" id="PIRSR606225-1"/>
    </source>
</evidence>
<dbReference type="PANTHER" id="PTHR21600">
    <property type="entry name" value="MITOCHONDRIAL RNA PSEUDOURIDINE SYNTHASE"/>
    <property type="match status" value="1"/>
</dbReference>
<dbReference type="Gene3D" id="3.10.290.10">
    <property type="entry name" value="RNA-binding S4 domain"/>
    <property type="match status" value="1"/>
</dbReference>
<dbReference type="InterPro" id="IPR020103">
    <property type="entry name" value="PsdUridine_synth_cat_dom_sf"/>
</dbReference>
<keyword evidence="9" id="KW-1185">Reference proteome</keyword>
<dbReference type="InterPro" id="IPR036986">
    <property type="entry name" value="S4_RNA-bd_sf"/>
</dbReference>
<dbReference type="STRING" id="326298.Suden_0783"/>
<dbReference type="InterPro" id="IPR006224">
    <property type="entry name" value="PsdUridine_synth_RluA-like_CS"/>
</dbReference>
<dbReference type="HOGENOM" id="CLU_016902_4_4_7"/>
<dbReference type="InterPro" id="IPR006225">
    <property type="entry name" value="PsdUridine_synth_RluC/D"/>
</dbReference>
<accession>Q30SG9</accession>
<dbReference type="RefSeq" id="WP_011372415.1">
    <property type="nucleotide sequence ID" value="NC_007575.1"/>
</dbReference>
<dbReference type="GO" id="GO:0003723">
    <property type="term" value="F:RNA binding"/>
    <property type="evidence" value="ECO:0007669"/>
    <property type="project" value="UniProtKB-KW"/>
</dbReference>
<comment type="function">
    <text evidence="6">Responsible for synthesis of pseudouridine from uracil.</text>
</comment>
<evidence type="ECO:0000259" key="7">
    <source>
        <dbReference type="SMART" id="SM00363"/>
    </source>
</evidence>
<keyword evidence="3 6" id="KW-0413">Isomerase</keyword>
<dbReference type="AlphaFoldDB" id="Q30SG9"/>
<comment type="similarity">
    <text evidence="2 6">Belongs to the pseudouridine synthase RluA family.</text>
</comment>
<feature type="active site" evidence="4">
    <location>
        <position position="136"/>
    </location>
</feature>
<evidence type="ECO:0000313" key="9">
    <source>
        <dbReference type="Proteomes" id="UP000002714"/>
    </source>
</evidence>
<protein>
    <recommendedName>
        <fullName evidence="6">Pseudouridine synthase</fullName>
        <ecNumber evidence="6">5.4.99.-</ecNumber>
    </recommendedName>
</protein>
<organism evidence="8 9">
    <name type="scientific">Sulfurimonas denitrificans (strain ATCC 33889 / DSM 1251)</name>
    <name type="common">Thiomicrospira denitrificans (strain ATCC 33889 / DSM 1251)</name>
    <dbReference type="NCBI Taxonomy" id="326298"/>
    <lineage>
        <taxon>Bacteria</taxon>
        <taxon>Pseudomonadati</taxon>
        <taxon>Campylobacterota</taxon>
        <taxon>Epsilonproteobacteria</taxon>
        <taxon>Campylobacterales</taxon>
        <taxon>Sulfurimonadaceae</taxon>
        <taxon>Sulfurimonas</taxon>
    </lineage>
</organism>
<dbReference type="InterPro" id="IPR006145">
    <property type="entry name" value="PsdUridine_synth_RsuA/RluA"/>
</dbReference>
<proteinExistence type="inferred from homology"/>
<dbReference type="Pfam" id="PF00849">
    <property type="entry name" value="PseudoU_synth_2"/>
    <property type="match status" value="1"/>
</dbReference>
<evidence type="ECO:0000256" key="6">
    <source>
        <dbReference type="RuleBase" id="RU362028"/>
    </source>
</evidence>
<dbReference type="SMART" id="SM00363">
    <property type="entry name" value="S4"/>
    <property type="match status" value="1"/>
</dbReference>
<dbReference type="OrthoDB" id="128480at2"/>
<dbReference type="PROSITE" id="PS50889">
    <property type="entry name" value="S4"/>
    <property type="match status" value="1"/>
</dbReference>
<evidence type="ECO:0000256" key="1">
    <source>
        <dbReference type="ARBA" id="ARBA00000073"/>
    </source>
</evidence>
<dbReference type="KEGG" id="tdn:Suden_0783"/>
<evidence type="ECO:0000313" key="8">
    <source>
        <dbReference type="EMBL" id="ABB44062.1"/>
    </source>
</evidence>
<dbReference type="Gene3D" id="3.30.2350.10">
    <property type="entry name" value="Pseudouridine synthase"/>
    <property type="match status" value="1"/>
</dbReference>
<dbReference type="InterPro" id="IPR050188">
    <property type="entry name" value="RluA_PseudoU_synthase"/>
</dbReference>
<dbReference type="GO" id="GO:0000455">
    <property type="term" value="P:enzyme-directed rRNA pseudouridine synthesis"/>
    <property type="evidence" value="ECO:0007669"/>
    <property type="project" value="UniProtKB-ARBA"/>
</dbReference>
<reference evidence="8 9" key="1">
    <citation type="journal article" date="2008" name="Appl. Environ. Microbiol.">
        <title>Genome of the epsilonproteobacterial chemolithoautotroph Sulfurimonas denitrificans.</title>
        <authorList>
            <person name="Sievert S.M."/>
            <person name="Scott K.M."/>
            <person name="Klotz M.G."/>
            <person name="Chain P.S.G."/>
            <person name="Hauser L.J."/>
            <person name="Hemp J."/>
            <person name="Huegler M."/>
            <person name="Land M."/>
            <person name="Lapidus A."/>
            <person name="Larimer F.W."/>
            <person name="Lucas S."/>
            <person name="Malfatti S.A."/>
            <person name="Meyer F."/>
            <person name="Paulsen I.T."/>
            <person name="Ren Q."/>
            <person name="Simon J."/>
            <person name="Bailey K."/>
            <person name="Diaz E."/>
            <person name="Fitzpatrick K.A."/>
            <person name="Glover B."/>
            <person name="Gwatney N."/>
            <person name="Korajkic A."/>
            <person name="Long A."/>
            <person name="Mobberley J.M."/>
            <person name="Pantry S.N."/>
            <person name="Pazder G."/>
            <person name="Peterson S."/>
            <person name="Quintanilla J.D."/>
            <person name="Sprinkle R."/>
            <person name="Stephens J."/>
            <person name="Thomas P."/>
            <person name="Vaughn R."/>
            <person name="Weber M.J."/>
            <person name="Wooten L.L."/>
        </authorList>
    </citation>
    <scope>NUCLEOTIDE SEQUENCE [LARGE SCALE GENOMIC DNA]</scope>
    <source>
        <strain evidence="9">ATCC 33889 / DSM 1251</strain>
    </source>
</reference>